<dbReference type="PANTHER" id="PTHR43531">
    <property type="entry name" value="PROTEIN ICFG"/>
    <property type="match status" value="1"/>
</dbReference>
<dbReference type="PROSITE" id="PS50885">
    <property type="entry name" value="HAMP"/>
    <property type="match status" value="3"/>
</dbReference>
<keyword evidence="2" id="KW-0488">Methylation</keyword>
<feature type="domain" description="Methyl-accepting transducer" evidence="8">
    <location>
        <begin position="448"/>
        <end position="677"/>
    </location>
</feature>
<dbReference type="GO" id="GO:0007165">
    <property type="term" value="P:signal transduction"/>
    <property type="evidence" value="ECO:0007669"/>
    <property type="project" value="UniProtKB-KW"/>
</dbReference>
<evidence type="ECO:0000313" key="10">
    <source>
        <dbReference type="EMBL" id="QKI89426.1"/>
    </source>
</evidence>
<dbReference type="InterPro" id="IPR051310">
    <property type="entry name" value="MCP_chemotaxis"/>
</dbReference>
<keyword evidence="7" id="KW-1133">Transmembrane helix</keyword>
<keyword evidence="7" id="KW-0812">Transmembrane</keyword>
<dbReference type="SMART" id="SM00304">
    <property type="entry name" value="HAMP"/>
    <property type="match status" value="2"/>
</dbReference>
<name>A0A7D4TAY7_9GAMM</name>
<dbReference type="GO" id="GO:0016020">
    <property type="term" value="C:membrane"/>
    <property type="evidence" value="ECO:0007669"/>
    <property type="project" value="UniProtKB-SubCell"/>
</dbReference>
<gene>
    <name evidence="10" type="ORF">HQN79_07540</name>
</gene>
<evidence type="ECO:0000259" key="9">
    <source>
        <dbReference type="PROSITE" id="PS50885"/>
    </source>
</evidence>
<comment type="similarity">
    <text evidence="4">Belongs to the methyl-accepting chemotaxis (MCP) protein family.</text>
</comment>
<evidence type="ECO:0000256" key="5">
    <source>
        <dbReference type="PROSITE-ProRule" id="PRU00284"/>
    </source>
</evidence>
<feature type="domain" description="HAMP" evidence="9">
    <location>
        <begin position="408"/>
        <end position="443"/>
    </location>
</feature>
<dbReference type="EMBL" id="CP054020">
    <property type="protein sequence ID" value="QKI89426.1"/>
    <property type="molecule type" value="Genomic_DNA"/>
</dbReference>
<evidence type="ECO:0000256" key="1">
    <source>
        <dbReference type="ARBA" id="ARBA00004370"/>
    </source>
</evidence>
<keyword evidence="3 5" id="KW-0807">Transducer</keyword>
<feature type="compositionally biased region" description="Basic and acidic residues" evidence="6">
    <location>
        <begin position="719"/>
        <end position="734"/>
    </location>
</feature>
<dbReference type="CDD" id="cd11386">
    <property type="entry name" value="MCP_signal"/>
    <property type="match status" value="1"/>
</dbReference>
<keyword evidence="11" id="KW-1185">Reference proteome</keyword>
<dbReference type="Gene3D" id="1.10.287.950">
    <property type="entry name" value="Methyl-accepting chemotaxis protein"/>
    <property type="match status" value="1"/>
</dbReference>
<dbReference type="GO" id="GO:0006935">
    <property type="term" value="P:chemotaxis"/>
    <property type="evidence" value="ECO:0007669"/>
    <property type="project" value="UniProtKB-KW"/>
</dbReference>
<evidence type="ECO:0000313" key="11">
    <source>
        <dbReference type="Proteomes" id="UP000504724"/>
    </source>
</evidence>
<dbReference type="Gene3D" id="1.20.120.1530">
    <property type="match status" value="1"/>
</dbReference>
<feature type="domain" description="HAMP" evidence="9">
    <location>
        <begin position="346"/>
        <end position="398"/>
    </location>
</feature>
<organism evidence="10 11">
    <name type="scientific">Thiomicrorhabdus xiamenensis</name>
    <dbReference type="NCBI Taxonomy" id="2739063"/>
    <lineage>
        <taxon>Bacteria</taxon>
        <taxon>Pseudomonadati</taxon>
        <taxon>Pseudomonadota</taxon>
        <taxon>Gammaproteobacteria</taxon>
        <taxon>Thiotrichales</taxon>
        <taxon>Piscirickettsiaceae</taxon>
        <taxon>Thiomicrorhabdus</taxon>
    </lineage>
</organism>
<accession>A0A7D4TAY7</accession>
<feature type="domain" description="HAMP" evidence="9">
    <location>
        <begin position="259"/>
        <end position="311"/>
    </location>
</feature>
<dbReference type="FunFam" id="1.10.287.950:FF:000001">
    <property type="entry name" value="Methyl-accepting chemotaxis sensory transducer"/>
    <property type="match status" value="1"/>
</dbReference>
<dbReference type="AlphaFoldDB" id="A0A7D4TAY7"/>
<comment type="subcellular location">
    <subcellularLocation>
        <location evidence="1">Membrane</location>
    </subcellularLocation>
</comment>
<reference evidence="10 11" key="1">
    <citation type="submission" date="2020-05" db="EMBL/GenBank/DDBJ databases">
        <title>Thiomicrorhabdus sediminis sp.nov. and Thiomicrorhabdus xiamenensis sp.nov., novel sulfur-oxidizing bacteria isolated from coastal sediment.</title>
        <authorList>
            <person name="Liu X."/>
        </authorList>
    </citation>
    <scope>NUCLEOTIDE SEQUENCE [LARGE SCALE GENOMIC DNA]</scope>
    <source>
        <strain evidence="10 11">G2</strain>
    </source>
</reference>
<dbReference type="Pfam" id="PF00015">
    <property type="entry name" value="MCPsignal"/>
    <property type="match status" value="1"/>
</dbReference>
<feature type="transmembrane region" description="Helical" evidence="7">
    <location>
        <begin position="7"/>
        <end position="27"/>
    </location>
</feature>
<dbReference type="Proteomes" id="UP000504724">
    <property type="component" value="Chromosome"/>
</dbReference>
<protein>
    <submittedName>
        <fullName evidence="10">HAMP domain-containing protein</fullName>
    </submittedName>
</protein>
<keyword evidence="7" id="KW-0472">Membrane</keyword>
<dbReference type="SMART" id="SM00283">
    <property type="entry name" value="MA"/>
    <property type="match status" value="1"/>
</dbReference>
<evidence type="ECO:0000256" key="6">
    <source>
        <dbReference type="SAM" id="MobiDB-lite"/>
    </source>
</evidence>
<dbReference type="SUPFAM" id="SSF58104">
    <property type="entry name" value="Methyl-accepting chemotaxis protein (MCP) signaling domain"/>
    <property type="match status" value="1"/>
</dbReference>
<proteinExistence type="inferred from homology"/>
<dbReference type="PANTHER" id="PTHR43531:SF14">
    <property type="entry name" value="METHYL-ACCEPTING CHEMOTAXIS PROTEIN I-RELATED"/>
    <property type="match status" value="1"/>
</dbReference>
<dbReference type="InterPro" id="IPR024478">
    <property type="entry name" value="HlyB_4HB_MCP"/>
</dbReference>
<evidence type="ECO:0000256" key="7">
    <source>
        <dbReference type="SAM" id="Phobius"/>
    </source>
</evidence>
<feature type="region of interest" description="Disordered" evidence="6">
    <location>
        <begin position="699"/>
        <end position="749"/>
    </location>
</feature>
<sequence length="749" mass="82057">MSIKARLILLAAVAFISIVLVSILSLWSSEKQKEIIHHTNQIVELSEAASFHNQIQSINMQYLLTLQHDPSNPDIVKMHDHPTSMHWDKMQDLIEETKTQLSEFKGHESAEEFTSDVKAFEERLLKYFQDIEEGIRFYSKGEFTHANHHYLTVINPDSVQTLQKIDQFRAHLREVSHEAQAEAEAFAGFQENLMLGSGLFFLVLIVAISWTLIQSIRKGIHSTVQEVNQVVDTMNFNQKLSDRSDELGEISKALNLMLMAIKTSISETNTVVSAIANGDFTKRVNSQQKGDLDILKQGVNGSAESVDFMMSELSKVMQALYQGQFDIQMDPRVPKSFSQQVDDALNSINTVMVEIINVMSAMNKGQFDQRVQVEARGDLAELKERVNSSMDSLSQAISDIKRIVVAQSEGDLTQSITQSYEGELAVLKDAINKSIASLDEIVFVAMEAAGTVATAADEVAAGSMDLSQRVQEQAASIEQSSATMEEFSSSVQNNAQSASEETNIEHEVESKAKAASEVMSQTIVAMNAIQESSHKISEIVSMIDGIAFQTNLLALNAAVEAARAGEHGRGFAVVAGEVRALAQKSAEAAKDISSLINESVNRIDQGTKLATESGEVINQITDSIEQVTRMSEQISGASNEQAQGVQQLQIAIGQIDQVTQQNAALVEETSAAAESMRDQATVLKEKMSFFRTTKLSSQLPPVSAKPVQSEVKSIAAPAAKKEEPIQIQSKDGKGKGQSNYGSGEDWVDF</sequence>
<evidence type="ECO:0000256" key="4">
    <source>
        <dbReference type="ARBA" id="ARBA00029447"/>
    </source>
</evidence>
<evidence type="ECO:0000256" key="2">
    <source>
        <dbReference type="ARBA" id="ARBA00022481"/>
    </source>
</evidence>
<dbReference type="KEGG" id="txa:HQN79_07540"/>
<dbReference type="InterPro" id="IPR003660">
    <property type="entry name" value="HAMP_dom"/>
</dbReference>
<evidence type="ECO:0000259" key="8">
    <source>
        <dbReference type="PROSITE" id="PS50111"/>
    </source>
</evidence>
<dbReference type="RefSeq" id="WP_173285324.1">
    <property type="nucleotide sequence ID" value="NZ_CP054020.1"/>
</dbReference>
<evidence type="ECO:0000256" key="3">
    <source>
        <dbReference type="ARBA" id="ARBA00023224"/>
    </source>
</evidence>
<dbReference type="Pfam" id="PF12729">
    <property type="entry name" value="4HB_MCP_1"/>
    <property type="match status" value="1"/>
</dbReference>
<dbReference type="PROSITE" id="PS50111">
    <property type="entry name" value="CHEMOTAXIS_TRANSDUC_2"/>
    <property type="match status" value="1"/>
</dbReference>
<dbReference type="Pfam" id="PF18947">
    <property type="entry name" value="HAMP_2"/>
    <property type="match status" value="2"/>
</dbReference>
<dbReference type="InterPro" id="IPR004089">
    <property type="entry name" value="MCPsignal_dom"/>
</dbReference>